<dbReference type="PROSITE" id="PS51157">
    <property type="entry name" value="ZF_UBR"/>
    <property type="match status" value="1"/>
</dbReference>
<dbReference type="GO" id="GO:0005737">
    <property type="term" value="C:cytoplasm"/>
    <property type="evidence" value="ECO:0007669"/>
    <property type="project" value="TreeGrafter"/>
</dbReference>
<evidence type="ECO:0000313" key="13">
    <source>
        <dbReference type="EMBL" id="EAR84996.2"/>
    </source>
</evidence>
<evidence type="ECO:0000256" key="11">
    <source>
        <dbReference type="SAM" id="MobiDB-lite"/>
    </source>
</evidence>
<organism evidence="13 14">
    <name type="scientific">Tetrahymena thermophila (strain SB210)</name>
    <dbReference type="NCBI Taxonomy" id="312017"/>
    <lineage>
        <taxon>Eukaryota</taxon>
        <taxon>Sar</taxon>
        <taxon>Alveolata</taxon>
        <taxon>Ciliophora</taxon>
        <taxon>Intramacronucleata</taxon>
        <taxon>Oligohymenophorea</taxon>
        <taxon>Hymenostomatida</taxon>
        <taxon>Tetrahymenina</taxon>
        <taxon>Tetrahymenidae</taxon>
        <taxon>Tetrahymena</taxon>
    </lineage>
</organism>
<feature type="region of interest" description="Disordered" evidence="11">
    <location>
        <begin position="525"/>
        <end position="553"/>
    </location>
</feature>
<keyword evidence="6 10" id="KW-0833">Ubl conjugation pathway</keyword>
<reference evidence="14" key="1">
    <citation type="journal article" date="2006" name="PLoS Biol.">
        <title>Macronuclear genome sequence of the ciliate Tetrahymena thermophila, a model eukaryote.</title>
        <authorList>
            <person name="Eisen J.A."/>
            <person name="Coyne R.S."/>
            <person name="Wu M."/>
            <person name="Wu D."/>
            <person name="Thiagarajan M."/>
            <person name="Wortman J.R."/>
            <person name="Badger J.H."/>
            <person name="Ren Q."/>
            <person name="Amedeo P."/>
            <person name="Jones K.M."/>
            <person name="Tallon L.J."/>
            <person name="Delcher A.L."/>
            <person name="Salzberg S.L."/>
            <person name="Silva J.C."/>
            <person name="Haas B.J."/>
            <person name="Majoros W.H."/>
            <person name="Farzad M."/>
            <person name="Carlton J.M."/>
            <person name="Smith R.K. Jr."/>
            <person name="Garg J."/>
            <person name="Pearlman R.E."/>
            <person name="Karrer K.M."/>
            <person name="Sun L."/>
            <person name="Manning G."/>
            <person name="Elde N.C."/>
            <person name="Turkewitz A.P."/>
            <person name="Asai D.J."/>
            <person name="Wilkes D.E."/>
            <person name="Wang Y."/>
            <person name="Cai H."/>
            <person name="Collins K."/>
            <person name="Stewart B.A."/>
            <person name="Lee S.R."/>
            <person name="Wilamowska K."/>
            <person name="Weinberg Z."/>
            <person name="Ruzzo W.L."/>
            <person name="Wloga D."/>
            <person name="Gaertig J."/>
            <person name="Frankel J."/>
            <person name="Tsao C.-C."/>
            <person name="Gorovsky M.A."/>
            <person name="Keeling P.J."/>
            <person name="Waller R.F."/>
            <person name="Patron N.J."/>
            <person name="Cherry J.M."/>
            <person name="Stover N.A."/>
            <person name="Krieger C.J."/>
            <person name="del Toro C."/>
            <person name="Ryder H.F."/>
            <person name="Williamson S.C."/>
            <person name="Barbeau R.A."/>
            <person name="Hamilton E.P."/>
            <person name="Orias E."/>
        </authorList>
    </citation>
    <scope>NUCLEOTIDE SEQUENCE [LARGE SCALE GENOMIC DNA]</scope>
    <source>
        <strain evidence="14">SB210</strain>
    </source>
</reference>
<dbReference type="InterPro" id="IPR039164">
    <property type="entry name" value="UBR1-like"/>
</dbReference>
<evidence type="ECO:0000256" key="4">
    <source>
        <dbReference type="ARBA" id="ARBA00022723"/>
    </source>
</evidence>
<comment type="function">
    <text evidence="10">Ubiquitin ligase protein which is a component of the N-end rule pathway. Recognizes and binds to proteins bearing specific N-terminal residues that are destabilizing according to the N-end rule, leading to their ubiquitination and subsequent degradation.</text>
</comment>
<dbReference type="Pfam" id="PF02207">
    <property type="entry name" value="zf-UBR"/>
    <property type="match status" value="1"/>
</dbReference>
<gene>
    <name evidence="13" type="ORF">TTHERM_00529480</name>
</gene>
<evidence type="ECO:0000313" key="14">
    <source>
        <dbReference type="Proteomes" id="UP000009168"/>
    </source>
</evidence>
<keyword evidence="3 10" id="KW-0808">Transferase</keyword>
<evidence type="ECO:0000256" key="3">
    <source>
        <dbReference type="ARBA" id="ARBA00022679"/>
    </source>
</evidence>
<name>I7MGB4_TETTS</name>
<dbReference type="eggNOG" id="KOG1140">
    <property type="taxonomic scope" value="Eukaryota"/>
</dbReference>
<dbReference type="FunFam" id="2.10.110.30:FF:000002">
    <property type="entry name" value="Putative e3 ubiquitin-protein ligase ubr3"/>
    <property type="match status" value="1"/>
</dbReference>
<dbReference type="STRING" id="312017.I7MGB4"/>
<dbReference type="CDD" id="cd19670">
    <property type="entry name" value="UBR-box_UBR1_2_3"/>
    <property type="match status" value="1"/>
</dbReference>
<accession>I7MGB4</accession>
<evidence type="ECO:0000256" key="2">
    <source>
        <dbReference type="ARBA" id="ARBA00004906"/>
    </source>
</evidence>
<dbReference type="UniPathway" id="UPA00143"/>
<proteinExistence type="inferred from homology"/>
<dbReference type="GO" id="GO:0071596">
    <property type="term" value="P:ubiquitin-dependent protein catabolic process via the N-end rule pathway"/>
    <property type="evidence" value="ECO:0007669"/>
    <property type="project" value="UniProtKB-UniRule"/>
</dbReference>
<protein>
    <recommendedName>
        <fullName evidence="10">E3 ubiquitin-protein ligase</fullName>
        <ecNumber evidence="10">2.3.2.27</ecNumber>
    </recommendedName>
</protein>
<evidence type="ECO:0000256" key="6">
    <source>
        <dbReference type="ARBA" id="ARBA00022786"/>
    </source>
</evidence>
<comment type="catalytic activity">
    <reaction evidence="1 10">
        <text>S-ubiquitinyl-[E2 ubiquitin-conjugating enzyme]-L-cysteine + [acceptor protein]-L-lysine = [E2 ubiquitin-conjugating enzyme]-L-cysteine + N(6)-ubiquitinyl-[acceptor protein]-L-lysine.</text>
        <dbReference type="EC" id="2.3.2.27"/>
    </reaction>
</comment>
<keyword evidence="4 10" id="KW-0479">Metal-binding</keyword>
<evidence type="ECO:0000256" key="1">
    <source>
        <dbReference type="ARBA" id="ARBA00000900"/>
    </source>
</evidence>
<dbReference type="GO" id="GO:0000151">
    <property type="term" value="C:ubiquitin ligase complex"/>
    <property type="evidence" value="ECO:0007669"/>
    <property type="project" value="TreeGrafter"/>
</dbReference>
<dbReference type="EC" id="2.3.2.27" evidence="10"/>
<evidence type="ECO:0000256" key="8">
    <source>
        <dbReference type="ARBA" id="ARBA00046341"/>
    </source>
</evidence>
<dbReference type="InterPro" id="IPR003126">
    <property type="entry name" value="Znf_UBR"/>
</dbReference>
<dbReference type="KEGG" id="tet:TTHERM_00529480"/>
<dbReference type="RefSeq" id="XP_001032659.2">
    <property type="nucleotide sequence ID" value="XM_001032659.2"/>
</dbReference>
<evidence type="ECO:0000256" key="9">
    <source>
        <dbReference type="PROSITE-ProRule" id="PRU00508"/>
    </source>
</evidence>
<evidence type="ECO:0000256" key="5">
    <source>
        <dbReference type="ARBA" id="ARBA00022771"/>
    </source>
</evidence>
<sequence length="1783" mass="211309">MELEKNQDLNNSDVNEKSFLSKQLEVYKKIYIGVEQDEIEKQIQIYKQMASFQCAAPIKKEEVYFKCLDCSTQPTHCICESCFFAGDHENHSFLYFNKLTGGTCDCGDPNLSQLLLCKKHQKTSLEDKIKYEHVVKQEYKNMIKEYFQLQFVSIFKKIEQRCCEKDMSQISSESEINEFQNLIDEIKVFISENASGTLILSKVLMEPIPSFICNHACDSIDESQEHFQIISKAKIEDHQCKCSILKNIFRYIKFYGTKLEYEIELTLNHFFINQDFKLYLIQVFCEMFNFMLLNYSEESKLYRLFYQFNSTTCYETFLQNTYKRGYLFNSLKKLQVYTLPQDYKDARQKYFFFYFLLYFFTSNDQNPITWQNNIQCAVQIIKSICQNGKCQNFGAHFIMTRLIQDYLFLQVVQEAFKSLHDMPEESKMQFQGQVLIAMLELIEEFQKQDQQHQERIECYKKCIVLEDEIIDLVEQKLQIIKKEDFEQYQLKIFKGLENMRLQQINIYYSCLQELKIYLEAVQESQDQTNDQEQEADMQQSDQSDKIEEDSDSESIDEINVELIRVHNLFFQRNSDKNQNSQNQLLFSTFYTVNQKQSASFNKFTSKIEFYEKEQCPLFNNKYRVIGLIFAQICIQSESIEQAKQKILNLVQTYGSQNQIASFQNSLLFILKQLSECFEYVRHHDEKIMGYNDYQALYNELPGNNADKVPIEKYYMNPDYNLYDNDIMTMQTILILVDPKLYAQSMLEGMKISPEDQIIRFDEHRGPFDQDLDQLLIYFKSLKEQSLDGKQPLIIKQIKNFLKVILMVGIDTNSQLNCLHIYKDIFVKWMKPYLKNALNICFNFNKKQTFQTLKEQLTNLKINKQVPVKYSILSIVKLQGDYFERLPNLKFVFEPFDFLRDKKLHNEYYQLLKEQYTNNQEIDYILGNQFETLVVESQFVKEIFDNICQSDEILCIVYKILTSIETITYERMFQELIQYSLKYIYCYLYINKINHSSAIRSQRIIYLAQDQNLIKNLQILKEEKELFKTIDKIEFLIKELRQLIQIEQIGQITSKDLEFNNSNSTKEEDDRTIFKKRAKEAQQRQLLIMKQKTERFKENNLNEVENSISIEYEKAKHVCMYCQDPHSNELQVIQAYIEKDNLDQFTNKQFKIPYDNKSRYIIQSCQHTSHYDCRDKAKLTQRYKLGALVPNGTRRKVEGFCLQCRFLFNIGIPFIEQYLKKTLTNESEQYPIAFESKSHFCDIEQLKSKFQKQINLGDSQKELTSDNVQNSILLFLNNLFINFDEQDDFSKIKILMESLIFNLQQVFEQGMDIFFKKKKLISSNIYLCAKYFIQNTLGKDFFEACQQSLKQIIDQNWSILTCQLTFIDRFITNQQNQKTNCFSDLSDIYLQTCFCIAISEKNDYEAAVKICLLSEIVFFNIVSINSRILTLKSFTENEISHNEMLEIHENQNVQDQLQTKLADNNKSLHIQQNNMSTQYHNNDTQGKQLHSLQLVDQYLKNEEYMSSLMGYIQPWSNLITSTLLTLYYVKGDDDLEDLILSDSRQVDVDAQIYQKQCVMFKFLKIKSEMLVSGIYAFDLFIKQSNKNYQIEIENSPSRLLQNIQYYESIKYNLTELGIDFKENHSKFFNKRCSRCNSYPHAAKSDLCVCLICGIQICSITCEKKNIFSKDNETLMRTHVGNLNTHALDCHEGKTIFFNILENTLILIDSPMTIEYDHLYFDLIKQPMKIDIMDYSSAKNWGEYSLDKQKLQFYQSMIIQRQIPNKIRSIIQSSTQIIECKHNIL</sequence>
<dbReference type="PANTHER" id="PTHR21497:SF24">
    <property type="entry name" value="E3 UBIQUITIN-PROTEIN LIGASE UBR1"/>
    <property type="match status" value="1"/>
</dbReference>
<evidence type="ECO:0000256" key="10">
    <source>
        <dbReference type="RuleBase" id="RU366018"/>
    </source>
</evidence>
<dbReference type="InParanoid" id="I7MGB4"/>
<dbReference type="GO" id="GO:0061630">
    <property type="term" value="F:ubiquitin protein ligase activity"/>
    <property type="evidence" value="ECO:0007669"/>
    <property type="project" value="UniProtKB-UniRule"/>
</dbReference>
<dbReference type="GO" id="GO:0016567">
    <property type="term" value="P:protein ubiquitination"/>
    <property type="evidence" value="ECO:0007669"/>
    <property type="project" value="UniProtKB-UniRule"/>
</dbReference>
<dbReference type="OrthoDB" id="298156at2759"/>
<comment type="similarity">
    <text evidence="8 10">Belongs to the E3 ubiquitin-protein ligase UBR1-like family.</text>
</comment>
<dbReference type="PANTHER" id="PTHR21497">
    <property type="entry name" value="UBIQUITIN LIGASE E3 ALPHA-RELATED"/>
    <property type="match status" value="1"/>
</dbReference>
<keyword evidence="7 10" id="KW-0862">Zinc</keyword>
<feature type="domain" description="UBR-type" evidence="12">
    <location>
        <begin position="52"/>
        <end position="122"/>
    </location>
</feature>
<dbReference type="Proteomes" id="UP000009168">
    <property type="component" value="Unassembled WGS sequence"/>
</dbReference>
<feature type="zinc finger region" description="UBR-type" evidence="9">
    <location>
        <begin position="52"/>
        <end position="122"/>
    </location>
</feature>
<evidence type="ECO:0000256" key="7">
    <source>
        <dbReference type="ARBA" id="ARBA00022833"/>
    </source>
</evidence>
<dbReference type="SMART" id="SM00396">
    <property type="entry name" value="ZnF_UBR1"/>
    <property type="match status" value="1"/>
</dbReference>
<keyword evidence="5 10" id="KW-0863">Zinc-finger</keyword>
<dbReference type="EMBL" id="GG662522">
    <property type="protein sequence ID" value="EAR84996.2"/>
    <property type="molecule type" value="Genomic_DNA"/>
</dbReference>
<dbReference type="Gene3D" id="2.10.110.30">
    <property type="match status" value="1"/>
</dbReference>
<dbReference type="GeneID" id="7830102"/>
<comment type="pathway">
    <text evidence="2 10">Protein modification; protein ubiquitination.</text>
</comment>
<dbReference type="GO" id="GO:0008270">
    <property type="term" value="F:zinc ion binding"/>
    <property type="evidence" value="ECO:0007669"/>
    <property type="project" value="UniProtKB-UniRule"/>
</dbReference>
<evidence type="ECO:0000259" key="12">
    <source>
        <dbReference type="PROSITE" id="PS51157"/>
    </source>
</evidence>
<keyword evidence="14" id="KW-1185">Reference proteome</keyword>